<evidence type="ECO:0000313" key="2">
    <source>
        <dbReference type="EMBL" id="MPM73212.1"/>
    </source>
</evidence>
<accession>A0A645C6B0</accession>
<sequence>MLLVRDGAAQLRHRLVQGDFLARGEVHQGIVNVEEKIFVFPGGLVQGASCLFSCLIYALPYTIRARNSTKPVQSALHSIKKTENEEK</sequence>
<keyword evidence="1" id="KW-0812">Transmembrane</keyword>
<proteinExistence type="predicted"/>
<gene>
    <name evidence="2" type="ORF">SDC9_120188</name>
</gene>
<evidence type="ECO:0000256" key="1">
    <source>
        <dbReference type="SAM" id="Phobius"/>
    </source>
</evidence>
<protein>
    <submittedName>
        <fullName evidence="2">Uncharacterized protein</fullName>
    </submittedName>
</protein>
<reference evidence="2" key="1">
    <citation type="submission" date="2019-08" db="EMBL/GenBank/DDBJ databases">
        <authorList>
            <person name="Kucharzyk K."/>
            <person name="Murdoch R.W."/>
            <person name="Higgins S."/>
            <person name="Loffler F."/>
        </authorList>
    </citation>
    <scope>NUCLEOTIDE SEQUENCE</scope>
</reference>
<organism evidence="2">
    <name type="scientific">bioreactor metagenome</name>
    <dbReference type="NCBI Taxonomy" id="1076179"/>
    <lineage>
        <taxon>unclassified sequences</taxon>
        <taxon>metagenomes</taxon>
        <taxon>ecological metagenomes</taxon>
    </lineage>
</organism>
<feature type="transmembrane region" description="Helical" evidence="1">
    <location>
        <begin position="37"/>
        <end position="59"/>
    </location>
</feature>
<keyword evidence="1" id="KW-0472">Membrane</keyword>
<dbReference type="AlphaFoldDB" id="A0A645C6B0"/>
<dbReference type="EMBL" id="VSSQ01025215">
    <property type="protein sequence ID" value="MPM73212.1"/>
    <property type="molecule type" value="Genomic_DNA"/>
</dbReference>
<name>A0A645C6B0_9ZZZZ</name>
<comment type="caution">
    <text evidence="2">The sequence shown here is derived from an EMBL/GenBank/DDBJ whole genome shotgun (WGS) entry which is preliminary data.</text>
</comment>
<keyword evidence="1" id="KW-1133">Transmembrane helix</keyword>